<name>A0A383DK71_9ZZZZ</name>
<proteinExistence type="predicted"/>
<dbReference type="EMBL" id="UINC01217903">
    <property type="protein sequence ID" value="SVE44710.1"/>
    <property type="molecule type" value="Genomic_DNA"/>
</dbReference>
<feature type="non-terminal residue" evidence="1">
    <location>
        <position position="47"/>
    </location>
</feature>
<reference evidence="1" key="1">
    <citation type="submission" date="2018-05" db="EMBL/GenBank/DDBJ databases">
        <authorList>
            <person name="Lanie J.A."/>
            <person name="Ng W.-L."/>
            <person name="Kazmierczak K.M."/>
            <person name="Andrzejewski T.M."/>
            <person name="Davidsen T.M."/>
            <person name="Wayne K.J."/>
            <person name="Tettelin H."/>
            <person name="Glass J.I."/>
            <person name="Rusch D."/>
            <person name="Podicherti R."/>
            <person name="Tsui H.-C.T."/>
            <person name="Winkler M.E."/>
        </authorList>
    </citation>
    <scope>NUCLEOTIDE SEQUENCE</scope>
</reference>
<sequence>MDNGLLLRKIIRQSYIRPLVTKPFEKTKRFLLGQALFFDPILSGNRD</sequence>
<dbReference type="AlphaFoldDB" id="A0A383DK71"/>
<protein>
    <submittedName>
        <fullName evidence="1">Uncharacterized protein</fullName>
    </submittedName>
</protein>
<gene>
    <name evidence="1" type="ORF">METZ01_LOCUS497564</name>
</gene>
<organism evidence="1">
    <name type="scientific">marine metagenome</name>
    <dbReference type="NCBI Taxonomy" id="408172"/>
    <lineage>
        <taxon>unclassified sequences</taxon>
        <taxon>metagenomes</taxon>
        <taxon>ecological metagenomes</taxon>
    </lineage>
</organism>
<accession>A0A383DK71</accession>
<evidence type="ECO:0000313" key="1">
    <source>
        <dbReference type="EMBL" id="SVE44710.1"/>
    </source>
</evidence>